<dbReference type="SUPFAM" id="SSF53335">
    <property type="entry name" value="S-adenosyl-L-methionine-dependent methyltransferases"/>
    <property type="match status" value="1"/>
</dbReference>
<dbReference type="SUPFAM" id="SSF53448">
    <property type="entry name" value="Nucleotide-diphospho-sugar transferases"/>
    <property type="match status" value="1"/>
</dbReference>
<dbReference type="InterPro" id="IPR029044">
    <property type="entry name" value="Nucleotide-diphossugar_trans"/>
</dbReference>
<evidence type="ECO:0000256" key="1">
    <source>
        <dbReference type="SAM" id="Phobius"/>
    </source>
</evidence>
<dbReference type="InterPro" id="IPR001173">
    <property type="entry name" value="Glyco_trans_2-like"/>
</dbReference>
<dbReference type="PANTHER" id="PTHR48090:SF7">
    <property type="entry name" value="RFBJ PROTEIN"/>
    <property type="match status" value="1"/>
</dbReference>
<dbReference type="AlphaFoldDB" id="A0A1G2CVX9"/>
<keyword evidence="1" id="KW-1133">Transmembrane helix</keyword>
<proteinExistence type="predicted"/>
<keyword evidence="1" id="KW-0812">Transmembrane</keyword>
<dbReference type="Gene3D" id="3.90.550.10">
    <property type="entry name" value="Spore Coat Polysaccharide Biosynthesis Protein SpsA, Chain A"/>
    <property type="match status" value="1"/>
</dbReference>
<feature type="transmembrane region" description="Helical" evidence="1">
    <location>
        <begin position="455"/>
        <end position="474"/>
    </location>
</feature>
<dbReference type="CDD" id="cd02440">
    <property type="entry name" value="AdoMet_MTases"/>
    <property type="match status" value="1"/>
</dbReference>
<dbReference type="STRING" id="1798657.A2648_00935"/>
<feature type="transmembrane region" description="Helical" evidence="1">
    <location>
        <begin position="494"/>
        <end position="516"/>
    </location>
</feature>
<comment type="caution">
    <text evidence="4">The sequence shown here is derived from an EMBL/GenBank/DDBJ whole genome shotgun (WGS) entry which is preliminary data.</text>
</comment>
<accession>A0A1G2CVX9</accession>
<evidence type="ECO:0008006" key="6">
    <source>
        <dbReference type="Google" id="ProtNLM"/>
    </source>
</evidence>
<dbReference type="PANTHER" id="PTHR48090">
    <property type="entry name" value="UNDECAPRENYL-PHOSPHATE 4-DEOXY-4-FORMAMIDO-L-ARABINOSE TRANSFERASE-RELATED"/>
    <property type="match status" value="1"/>
</dbReference>
<reference evidence="4 5" key="1">
    <citation type="journal article" date="2016" name="Nat. Commun.">
        <title>Thousands of microbial genomes shed light on interconnected biogeochemical processes in an aquifer system.</title>
        <authorList>
            <person name="Anantharaman K."/>
            <person name="Brown C.T."/>
            <person name="Hug L.A."/>
            <person name="Sharon I."/>
            <person name="Castelle C.J."/>
            <person name="Probst A.J."/>
            <person name="Thomas B.C."/>
            <person name="Singh A."/>
            <person name="Wilkins M.J."/>
            <person name="Karaoz U."/>
            <person name="Brodie E.L."/>
            <person name="Williams K.H."/>
            <person name="Hubbard S.S."/>
            <person name="Banfield J.F."/>
        </authorList>
    </citation>
    <scope>NUCLEOTIDE SEQUENCE [LARGE SCALE GENOMIC DNA]</scope>
</reference>
<dbReference type="CDD" id="cd04179">
    <property type="entry name" value="DPM_DPG-synthase_like"/>
    <property type="match status" value="1"/>
</dbReference>
<dbReference type="InterPro" id="IPR050256">
    <property type="entry name" value="Glycosyltransferase_2"/>
</dbReference>
<evidence type="ECO:0000259" key="3">
    <source>
        <dbReference type="Pfam" id="PF08241"/>
    </source>
</evidence>
<feature type="transmembrane region" description="Helical" evidence="1">
    <location>
        <begin position="306"/>
        <end position="322"/>
    </location>
</feature>
<evidence type="ECO:0000313" key="5">
    <source>
        <dbReference type="Proteomes" id="UP000178841"/>
    </source>
</evidence>
<keyword evidence="1" id="KW-0472">Membrane</keyword>
<protein>
    <recommendedName>
        <fullName evidence="6">Glycosyltransferase 2-like domain-containing protein</fullName>
    </recommendedName>
</protein>
<dbReference type="Pfam" id="PF00535">
    <property type="entry name" value="Glycos_transf_2"/>
    <property type="match status" value="1"/>
</dbReference>
<organism evidence="4 5">
    <name type="scientific">Candidatus Lloydbacteria bacterium RIFCSPHIGHO2_01_FULL_41_20</name>
    <dbReference type="NCBI Taxonomy" id="1798657"/>
    <lineage>
        <taxon>Bacteria</taxon>
        <taxon>Candidatus Lloydiibacteriota</taxon>
    </lineage>
</organism>
<feature type="domain" description="Glycosyltransferase 2-like" evidence="2">
    <location>
        <begin position="5"/>
        <end position="164"/>
    </location>
</feature>
<dbReference type="Pfam" id="PF08241">
    <property type="entry name" value="Methyltransf_11"/>
    <property type="match status" value="1"/>
</dbReference>
<dbReference type="EMBL" id="MHLH01000003">
    <property type="protein sequence ID" value="OGZ04648.1"/>
    <property type="molecule type" value="Genomic_DNA"/>
</dbReference>
<evidence type="ECO:0000259" key="2">
    <source>
        <dbReference type="Pfam" id="PF00535"/>
    </source>
</evidence>
<dbReference type="Gene3D" id="3.40.50.150">
    <property type="entry name" value="Vaccinia Virus protein VP39"/>
    <property type="match status" value="1"/>
</dbReference>
<feature type="domain" description="Methyltransferase type 11" evidence="3">
    <location>
        <begin position="365"/>
        <end position="412"/>
    </location>
</feature>
<dbReference type="InterPro" id="IPR029063">
    <property type="entry name" value="SAM-dependent_MTases_sf"/>
</dbReference>
<sequence length="519" mass="58666">MKKLSIIIPCYNESKTIRELLGQVEHAQTPDWKKEIIIVDDGSRDGTRDILKDYESRLKIIYQEKNGGKGTAVRSGLAQATGEYVLIQDADLEYNPAEIKNLIALINNDSADVVYGSRNLHPTKRGGFFISRLGVWFITKLINFLYGLKLTDVWTCYKLFPREAGVDFTVGHFESELLFTAALARRGYRFAEVAISHNPRSIEDGKKIRYRDGIYAIFVIIFDRLLHLRKKEIRQAKNTKQIVVCPACKGGLSFSPKGYLCANDGNFPVDMSGRPLLIKREIFQEEGGKHESGINWLKSFLKQFPAIYYGIWHLFCPVLMIANGPRKIRKFIVPNTSIIDIGSGPERLGKEFINVDVFPFPEVDIVADAAQLPFRDNSIDALINESLLEHVADPEQVASEMTRVLKHGGVLYASAPFIHPYHASPDDFNRWTISGLKKLFGELEVIESGVRSGPWSAFLIFLAYWLGVIFSFGFKKAAPFIAHIFMLVLGPIKYFDLLFMYFPGAEAVAAHLYIIARKK</sequence>
<gene>
    <name evidence="4" type="ORF">A2648_00935</name>
</gene>
<name>A0A1G2CVX9_9BACT</name>
<evidence type="ECO:0000313" key="4">
    <source>
        <dbReference type="EMBL" id="OGZ04648.1"/>
    </source>
</evidence>
<dbReference type="GO" id="GO:0008757">
    <property type="term" value="F:S-adenosylmethionine-dependent methyltransferase activity"/>
    <property type="evidence" value="ECO:0007669"/>
    <property type="project" value="InterPro"/>
</dbReference>
<dbReference type="InterPro" id="IPR013216">
    <property type="entry name" value="Methyltransf_11"/>
</dbReference>
<dbReference type="Proteomes" id="UP000178841">
    <property type="component" value="Unassembled WGS sequence"/>
</dbReference>